<proteinExistence type="predicted"/>
<comment type="caution">
    <text evidence="2">The sequence shown here is derived from an EMBL/GenBank/DDBJ whole genome shotgun (WGS) entry which is preliminary data.</text>
</comment>
<reference evidence="2" key="1">
    <citation type="submission" date="2021-12" db="EMBL/GenBank/DDBJ databases">
        <title>Prjna785345.</title>
        <authorList>
            <person name="Rujirawat T."/>
            <person name="Krajaejun T."/>
        </authorList>
    </citation>
    <scope>NUCLEOTIDE SEQUENCE</scope>
    <source>
        <strain evidence="2">Pi057C3</strain>
    </source>
</reference>
<organism evidence="2 3">
    <name type="scientific">Pythium insidiosum</name>
    <name type="common">Pythiosis disease agent</name>
    <dbReference type="NCBI Taxonomy" id="114742"/>
    <lineage>
        <taxon>Eukaryota</taxon>
        <taxon>Sar</taxon>
        <taxon>Stramenopiles</taxon>
        <taxon>Oomycota</taxon>
        <taxon>Peronosporomycetes</taxon>
        <taxon>Pythiales</taxon>
        <taxon>Pythiaceae</taxon>
        <taxon>Pythium</taxon>
    </lineage>
</organism>
<evidence type="ECO:0000256" key="1">
    <source>
        <dbReference type="SAM" id="MobiDB-lite"/>
    </source>
</evidence>
<feature type="compositionally biased region" description="Low complexity" evidence="1">
    <location>
        <begin position="69"/>
        <end position="79"/>
    </location>
</feature>
<evidence type="ECO:0008006" key="4">
    <source>
        <dbReference type="Google" id="ProtNLM"/>
    </source>
</evidence>
<sequence>MLTIMDADSMEGLYDEIAAIDSIRNSEDISSLLRSVGAAEDAGPSRDAWALSMEIPELHAAPQLPDQLSPSASASCVSSKKLTSRQRQREEMRALREEVESLEAELARLRDSRRRVQSPTSTSIDPVLAQSLMAFWARRAAREGEFRQRAVQENSRLRDAFARNLRVARSLERLIQQHAQFKVTDRSLRDTQLLYRLNLLDDGYTRGIYTYLSARVREHCGAIDAKLSASPREPCHRVSLRRGAVPSDWYVENVETRVLPFHAHAVQNAAWSGMTSEDGDLLYGRFQTEDVQPEEVKSRVAISLPLEGAAISFHGWLVGRRVDRYCDAMATYGYVWGGWIIVEGMAQGVLELVEDGWSRLVPLSPDVEMCVMQDLSQVRCVTTGDESIQETVLALMQAVAAQISECWNEKWERILITRRRLPDPRLSNLD</sequence>
<evidence type="ECO:0000313" key="2">
    <source>
        <dbReference type="EMBL" id="KAJ0398259.1"/>
    </source>
</evidence>
<accession>A0AAD5LGE4</accession>
<evidence type="ECO:0000313" key="3">
    <source>
        <dbReference type="Proteomes" id="UP001209570"/>
    </source>
</evidence>
<dbReference type="EMBL" id="JAKCXM010000222">
    <property type="protein sequence ID" value="KAJ0398259.1"/>
    <property type="molecule type" value="Genomic_DNA"/>
</dbReference>
<name>A0AAD5LGE4_PYTIN</name>
<feature type="region of interest" description="Disordered" evidence="1">
    <location>
        <begin position="65"/>
        <end position="89"/>
    </location>
</feature>
<dbReference type="Proteomes" id="UP001209570">
    <property type="component" value="Unassembled WGS sequence"/>
</dbReference>
<keyword evidence="3" id="KW-1185">Reference proteome</keyword>
<dbReference type="AlphaFoldDB" id="A0AAD5LGE4"/>
<protein>
    <recommendedName>
        <fullName evidence="4">M96 mating-specific protein family</fullName>
    </recommendedName>
</protein>
<gene>
    <name evidence="2" type="ORF">P43SY_003160</name>
</gene>